<dbReference type="EMBL" id="AP022583">
    <property type="protein sequence ID" value="BBY07871.1"/>
    <property type="molecule type" value="Genomic_DNA"/>
</dbReference>
<dbReference type="SUPFAM" id="SSF52091">
    <property type="entry name" value="SpoIIaa-like"/>
    <property type="match status" value="1"/>
</dbReference>
<dbReference type="Proteomes" id="UP000192374">
    <property type="component" value="Unassembled WGS sequence"/>
</dbReference>
<evidence type="ECO:0000259" key="1">
    <source>
        <dbReference type="PROSITE" id="PS50801"/>
    </source>
</evidence>
<protein>
    <submittedName>
        <fullName evidence="2">Anti-sigma factor antagonist</fullName>
    </submittedName>
</protein>
<gene>
    <name evidence="2" type="primary">rsfB_3</name>
    <name evidence="3" type="ORF">BST37_12755</name>
    <name evidence="2" type="ORF">MNVI_31890</name>
</gene>
<dbReference type="AlphaFoldDB" id="A0A7I7PH41"/>
<dbReference type="PANTHER" id="PTHR33495:SF13">
    <property type="entry name" value="ANTI-SIGMA-F FACTOR ANTAGONIST RSFB"/>
    <property type="match status" value="1"/>
</dbReference>
<reference evidence="2" key="3">
    <citation type="submission" date="2020-02" db="EMBL/GenBank/DDBJ databases">
        <authorList>
            <person name="Matsumoto Y."/>
            <person name="Motooka D."/>
            <person name="Nakamura S."/>
        </authorList>
    </citation>
    <scope>NUCLEOTIDE SEQUENCE</scope>
    <source>
        <strain evidence="2">JCM 16367</strain>
    </source>
</reference>
<reference evidence="2 5" key="2">
    <citation type="journal article" date="2019" name="Emerg. Microbes Infect.">
        <title>Comprehensive subspecies identification of 175 nontuberculous mycobacteria species based on 7547 genomic profiles.</title>
        <authorList>
            <person name="Matsumoto Y."/>
            <person name="Kinjo T."/>
            <person name="Motooka D."/>
            <person name="Nabeya D."/>
            <person name="Jung N."/>
            <person name="Uechi K."/>
            <person name="Horii T."/>
            <person name="Iida T."/>
            <person name="Fujita J."/>
            <person name="Nakamura S."/>
        </authorList>
    </citation>
    <scope>NUCLEOTIDE SEQUENCE [LARGE SCALE GENOMIC DNA]</scope>
    <source>
        <strain evidence="2 5">JCM 16367</strain>
    </source>
</reference>
<dbReference type="PROSITE" id="PS50801">
    <property type="entry name" value="STAS"/>
    <property type="match status" value="1"/>
</dbReference>
<dbReference type="Gene3D" id="3.30.750.24">
    <property type="entry name" value="STAS domain"/>
    <property type="match status" value="1"/>
</dbReference>
<dbReference type="EMBL" id="MVIC01000021">
    <property type="protein sequence ID" value="ORB13872.1"/>
    <property type="molecule type" value="Genomic_DNA"/>
</dbReference>
<sequence>MANHQDVTAAPRPGQSDINVDEMWVDRLAVISVSGCVDMLTAPFLTEAIDSALAKAPSGIVVDLSKVDFLASAGISALIAASDSIGQSGRFGVVADGAATHRPLTLLGVDELISLYRTLDDALSELADA</sequence>
<keyword evidence="4" id="KW-1185">Reference proteome</keyword>
<organism evidence="2 5">
    <name type="scientific">Mycobacterium noviomagense</name>
    <dbReference type="NCBI Taxonomy" id="459858"/>
    <lineage>
        <taxon>Bacteria</taxon>
        <taxon>Bacillati</taxon>
        <taxon>Actinomycetota</taxon>
        <taxon>Actinomycetes</taxon>
        <taxon>Mycobacteriales</taxon>
        <taxon>Mycobacteriaceae</taxon>
        <taxon>Mycobacterium</taxon>
    </lineage>
</organism>
<dbReference type="InterPro" id="IPR036513">
    <property type="entry name" value="STAS_dom_sf"/>
</dbReference>
<dbReference type="GO" id="GO:0043856">
    <property type="term" value="F:anti-sigma factor antagonist activity"/>
    <property type="evidence" value="ECO:0007669"/>
    <property type="project" value="TreeGrafter"/>
</dbReference>
<dbReference type="InterPro" id="IPR002645">
    <property type="entry name" value="STAS_dom"/>
</dbReference>
<dbReference type="OrthoDB" id="3393696at2"/>
<accession>A0A7I7PH41</accession>
<dbReference type="Proteomes" id="UP000466894">
    <property type="component" value="Chromosome"/>
</dbReference>
<dbReference type="PANTHER" id="PTHR33495">
    <property type="entry name" value="ANTI-SIGMA FACTOR ANTAGONIST TM_1081-RELATED-RELATED"/>
    <property type="match status" value="1"/>
</dbReference>
<dbReference type="CDD" id="cd07043">
    <property type="entry name" value="STAS_anti-anti-sigma_factors"/>
    <property type="match status" value="1"/>
</dbReference>
<dbReference type="Pfam" id="PF01740">
    <property type="entry name" value="STAS"/>
    <property type="match status" value="1"/>
</dbReference>
<feature type="domain" description="STAS" evidence="1">
    <location>
        <begin position="18"/>
        <end position="126"/>
    </location>
</feature>
<name>A0A7I7PH41_9MYCO</name>
<proteinExistence type="predicted"/>
<evidence type="ECO:0000313" key="2">
    <source>
        <dbReference type="EMBL" id="BBY07871.1"/>
    </source>
</evidence>
<dbReference type="KEGG" id="mnv:MNVI_31890"/>
<evidence type="ECO:0000313" key="5">
    <source>
        <dbReference type="Proteomes" id="UP000466894"/>
    </source>
</evidence>
<evidence type="ECO:0000313" key="3">
    <source>
        <dbReference type="EMBL" id="ORB13872.1"/>
    </source>
</evidence>
<dbReference type="RefSeq" id="WP_083088150.1">
    <property type="nucleotide sequence ID" value="NZ_AP022583.1"/>
</dbReference>
<reference evidence="3 4" key="1">
    <citation type="submission" date="2017-02" db="EMBL/GenBank/DDBJ databases">
        <title>The new phylogeny of genus Mycobacterium.</title>
        <authorList>
            <person name="Tortoli E."/>
            <person name="Trovato A."/>
            <person name="Cirillo D.M."/>
        </authorList>
    </citation>
    <scope>NUCLEOTIDE SEQUENCE [LARGE SCALE GENOMIC DNA]</scope>
    <source>
        <strain evidence="3 4">DSM 45145</strain>
    </source>
</reference>
<evidence type="ECO:0000313" key="4">
    <source>
        <dbReference type="Proteomes" id="UP000192374"/>
    </source>
</evidence>